<dbReference type="PROSITE" id="PS00584">
    <property type="entry name" value="PFKB_KINASES_2"/>
    <property type="match status" value="1"/>
</dbReference>
<dbReference type="PANTHER" id="PTHR10584">
    <property type="entry name" value="SUGAR KINASE"/>
    <property type="match status" value="1"/>
</dbReference>
<dbReference type="PANTHER" id="PTHR10584:SF166">
    <property type="entry name" value="RIBOKINASE"/>
    <property type="match status" value="1"/>
</dbReference>
<evidence type="ECO:0000313" key="5">
    <source>
        <dbReference type="Proteomes" id="UP000655094"/>
    </source>
</evidence>
<dbReference type="Gene3D" id="3.40.1190.20">
    <property type="match status" value="1"/>
</dbReference>
<dbReference type="EMBL" id="BNFF01000001">
    <property type="protein sequence ID" value="GHK51620.1"/>
    <property type="molecule type" value="Genomic_DNA"/>
</dbReference>
<evidence type="ECO:0000313" key="4">
    <source>
        <dbReference type="EMBL" id="GHK51620.1"/>
    </source>
</evidence>
<dbReference type="GO" id="GO:0016301">
    <property type="term" value="F:kinase activity"/>
    <property type="evidence" value="ECO:0007669"/>
    <property type="project" value="UniProtKB-KW"/>
</dbReference>
<evidence type="ECO:0000259" key="3">
    <source>
        <dbReference type="Pfam" id="PF00294"/>
    </source>
</evidence>
<keyword evidence="1" id="KW-0808">Transferase</keyword>
<evidence type="ECO:0000256" key="1">
    <source>
        <dbReference type="ARBA" id="ARBA00022679"/>
    </source>
</evidence>
<dbReference type="InterPro" id="IPR011611">
    <property type="entry name" value="PfkB_dom"/>
</dbReference>
<dbReference type="Proteomes" id="UP000655094">
    <property type="component" value="Unassembled WGS sequence"/>
</dbReference>
<proteinExistence type="predicted"/>
<accession>A0A919HNY7</accession>
<dbReference type="AlphaFoldDB" id="A0A919HNY7"/>
<dbReference type="Pfam" id="PF00294">
    <property type="entry name" value="PfkB"/>
    <property type="match status" value="1"/>
</dbReference>
<reference evidence="4" key="1">
    <citation type="submission" date="2020-10" db="EMBL/GenBank/DDBJ databases">
        <title>Genome Sequence of ESBL Producing Zambian Clinical Strains.</title>
        <authorList>
            <person name="Shawa M."/>
            <person name="Furuta Y."/>
            <person name="Simbotwe M."/>
            <person name="Mulenga E."/>
            <person name="Mubanga M."/>
            <person name="Mulenga G."/>
            <person name="Kaile C."/>
            <person name="Zorigt T."/>
            <person name="Hang'ombe B."/>
            <person name="Higashi H."/>
        </authorList>
    </citation>
    <scope>NUCLEOTIDE SEQUENCE</scope>
    <source>
        <strain evidence="4">Zam_UTH_09</strain>
    </source>
</reference>
<name>A0A919HNY7_KLEPN</name>
<feature type="domain" description="Carbohydrate kinase PfkB" evidence="3">
    <location>
        <begin position="12"/>
        <end position="57"/>
    </location>
</feature>
<dbReference type="InterPro" id="IPR029056">
    <property type="entry name" value="Ribokinase-like"/>
</dbReference>
<keyword evidence="2" id="KW-0418">Kinase</keyword>
<protein>
    <recommendedName>
        <fullName evidence="3">Carbohydrate kinase PfkB domain-containing protein</fullName>
    </recommendedName>
</protein>
<organism evidence="4 5">
    <name type="scientific">Klebsiella pneumoniae</name>
    <dbReference type="NCBI Taxonomy" id="573"/>
    <lineage>
        <taxon>Bacteria</taxon>
        <taxon>Pseudomonadati</taxon>
        <taxon>Pseudomonadota</taxon>
        <taxon>Gammaproteobacteria</taxon>
        <taxon>Enterobacterales</taxon>
        <taxon>Enterobacteriaceae</taxon>
        <taxon>Klebsiella/Raoultella group</taxon>
        <taxon>Klebsiella</taxon>
        <taxon>Klebsiella pneumoniae complex</taxon>
    </lineage>
</organism>
<dbReference type="GO" id="GO:0005829">
    <property type="term" value="C:cytosol"/>
    <property type="evidence" value="ECO:0007669"/>
    <property type="project" value="TreeGrafter"/>
</dbReference>
<dbReference type="SUPFAM" id="SSF53613">
    <property type="entry name" value="Ribokinase-like"/>
    <property type="match status" value="1"/>
</dbReference>
<dbReference type="InterPro" id="IPR002173">
    <property type="entry name" value="Carboh/pur_kinase_PfkB_CS"/>
</dbReference>
<gene>
    <name evidence="4" type="ORF">KPZU09_13560</name>
</gene>
<evidence type="ECO:0000256" key="2">
    <source>
        <dbReference type="ARBA" id="ARBA00022777"/>
    </source>
</evidence>
<sequence>MKSLFLLSFSPRDTTGAGDAFNGALAARLACGEPLQAAARFAAAYAAVSVEKQGASSLPEYLEAQERLLRAAADYEMA</sequence>
<comment type="caution">
    <text evidence="4">The sequence shown here is derived from an EMBL/GenBank/DDBJ whole genome shotgun (WGS) entry which is preliminary data.</text>
</comment>